<dbReference type="GO" id="GO:0000725">
    <property type="term" value="P:recombinational repair"/>
    <property type="evidence" value="ECO:0007669"/>
    <property type="project" value="TreeGrafter"/>
</dbReference>
<comment type="catalytic activity">
    <reaction evidence="10">
        <text>ATP + H2O = ADP + phosphate + H(+)</text>
        <dbReference type="Rhea" id="RHEA:13065"/>
        <dbReference type="ChEBI" id="CHEBI:15377"/>
        <dbReference type="ChEBI" id="CHEBI:15378"/>
        <dbReference type="ChEBI" id="CHEBI:30616"/>
        <dbReference type="ChEBI" id="CHEBI:43474"/>
        <dbReference type="ChEBI" id="CHEBI:456216"/>
        <dbReference type="EC" id="5.6.2.4"/>
    </reaction>
</comment>
<dbReference type="Gene3D" id="3.40.50.300">
    <property type="entry name" value="P-loop containing nucleotide triphosphate hydrolases"/>
    <property type="match status" value="2"/>
</dbReference>
<evidence type="ECO:0000256" key="3">
    <source>
        <dbReference type="ARBA" id="ARBA00022801"/>
    </source>
</evidence>
<evidence type="ECO:0000256" key="7">
    <source>
        <dbReference type="ARBA" id="ARBA00023235"/>
    </source>
</evidence>
<dbReference type="FunFam" id="1.10.10.160:FF:000001">
    <property type="entry name" value="ATP-dependent DNA helicase"/>
    <property type="match status" value="1"/>
</dbReference>
<dbReference type="EMBL" id="LBWF01000001">
    <property type="protein sequence ID" value="KKR02611.1"/>
    <property type="molecule type" value="Genomic_DNA"/>
</dbReference>
<dbReference type="PROSITE" id="PS51198">
    <property type="entry name" value="UVRD_HELICASE_ATP_BIND"/>
    <property type="match status" value="1"/>
</dbReference>
<dbReference type="GO" id="GO:0003677">
    <property type="term" value="F:DNA binding"/>
    <property type="evidence" value="ECO:0007669"/>
    <property type="project" value="UniProtKB-KW"/>
</dbReference>
<dbReference type="Proteomes" id="UP000034845">
    <property type="component" value="Unassembled WGS sequence"/>
</dbReference>
<proteinExistence type="inferred from homology"/>
<name>A0A0G0MQ99_YANXG</name>
<keyword evidence="5 11" id="KW-0067">ATP-binding</keyword>
<keyword evidence="7" id="KW-0413">Isomerase</keyword>
<dbReference type="SUPFAM" id="SSF52540">
    <property type="entry name" value="P-loop containing nucleoside triphosphate hydrolases"/>
    <property type="match status" value="1"/>
</dbReference>
<organism evidence="14 15">
    <name type="scientific">Yanofskybacteria sp. (strain GW2011_GWA1_39_13)</name>
    <dbReference type="NCBI Taxonomy" id="1619019"/>
    <lineage>
        <taxon>Bacteria</taxon>
        <taxon>Candidatus Yanofskyibacteriota</taxon>
    </lineage>
</organism>
<evidence type="ECO:0000256" key="9">
    <source>
        <dbReference type="ARBA" id="ARBA00034808"/>
    </source>
</evidence>
<keyword evidence="6" id="KW-0238">DNA-binding</keyword>
<comment type="similarity">
    <text evidence="1">Belongs to the helicase family. UvrD subfamily.</text>
</comment>
<dbReference type="PATRIC" id="fig|1619019.3.peg.93"/>
<evidence type="ECO:0000256" key="2">
    <source>
        <dbReference type="ARBA" id="ARBA00022741"/>
    </source>
</evidence>
<dbReference type="CDD" id="cd17932">
    <property type="entry name" value="DEXQc_UvrD"/>
    <property type="match status" value="1"/>
</dbReference>
<dbReference type="InterPro" id="IPR000212">
    <property type="entry name" value="DNA_helicase_UvrD/REP"/>
</dbReference>
<dbReference type="CDD" id="cd18807">
    <property type="entry name" value="SF1_C_UvrD"/>
    <property type="match status" value="1"/>
</dbReference>
<dbReference type="GO" id="GO:0005524">
    <property type="term" value="F:ATP binding"/>
    <property type="evidence" value="ECO:0007669"/>
    <property type="project" value="UniProtKB-UniRule"/>
</dbReference>
<evidence type="ECO:0000256" key="4">
    <source>
        <dbReference type="ARBA" id="ARBA00022806"/>
    </source>
</evidence>
<evidence type="ECO:0000256" key="8">
    <source>
        <dbReference type="ARBA" id="ARBA00034617"/>
    </source>
</evidence>
<dbReference type="PANTHER" id="PTHR11070:SF2">
    <property type="entry name" value="ATP-DEPENDENT DNA HELICASE SRS2"/>
    <property type="match status" value="1"/>
</dbReference>
<dbReference type="AlphaFoldDB" id="A0A0G0MQ99"/>
<evidence type="ECO:0000256" key="11">
    <source>
        <dbReference type="PROSITE-ProRule" id="PRU00560"/>
    </source>
</evidence>
<dbReference type="Gene3D" id="1.10.486.10">
    <property type="entry name" value="PCRA, domain 4"/>
    <property type="match status" value="1"/>
</dbReference>
<evidence type="ECO:0000256" key="10">
    <source>
        <dbReference type="ARBA" id="ARBA00048988"/>
    </source>
</evidence>
<evidence type="ECO:0000256" key="6">
    <source>
        <dbReference type="ARBA" id="ARBA00023125"/>
    </source>
</evidence>
<dbReference type="Pfam" id="PF00580">
    <property type="entry name" value="UvrD-helicase"/>
    <property type="match status" value="1"/>
</dbReference>
<evidence type="ECO:0000256" key="5">
    <source>
        <dbReference type="ARBA" id="ARBA00022840"/>
    </source>
</evidence>
<keyword evidence="3 11" id="KW-0378">Hydrolase</keyword>
<dbReference type="Pfam" id="PF13361">
    <property type="entry name" value="UvrD_C"/>
    <property type="match status" value="1"/>
</dbReference>
<dbReference type="EC" id="5.6.2.4" evidence="9"/>
<keyword evidence="2 11" id="KW-0547">Nucleotide-binding</keyword>
<feature type="domain" description="UvrD-like helicase ATP-binding" evidence="12">
    <location>
        <begin position="11"/>
        <end position="294"/>
    </location>
</feature>
<dbReference type="InterPro" id="IPR027417">
    <property type="entry name" value="P-loop_NTPase"/>
</dbReference>
<dbReference type="InterPro" id="IPR013986">
    <property type="entry name" value="DExx_box_DNA_helicase_dom_sf"/>
</dbReference>
<dbReference type="GO" id="GO:0043138">
    <property type="term" value="F:3'-5' DNA helicase activity"/>
    <property type="evidence" value="ECO:0007669"/>
    <property type="project" value="UniProtKB-EC"/>
</dbReference>
<reference evidence="14 15" key="1">
    <citation type="journal article" date="2015" name="Nature">
        <title>rRNA introns, odd ribosomes, and small enigmatic genomes across a large radiation of phyla.</title>
        <authorList>
            <person name="Brown C.T."/>
            <person name="Hug L.A."/>
            <person name="Thomas B.C."/>
            <person name="Sharon I."/>
            <person name="Castelle C.J."/>
            <person name="Singh A."/>
            <person name="Wilkins M.J."/>
            <person name="Williams K.H."/>
            <person name="Banfield J.F."/>
        </authorList>
    </citation>
    <scope>NUCLEOTIDE SEQUENCE [LARGE SCALE GENOMIC DNA]</scope>
    <source>
        <strain evidence="15">GW2011_GWA1_39_13</strain>
    </source>
</reference>
<dbReference type="GO" id="GO:0033202">
    <property type="term" value="C:DNA helicase complex"/>
    <property type="evidence" value="ECO:0007669"/>
    <property type="project" value="TreeGrafter"/>
</dbReference>
<evidence type="ECO:0000313" key="14">
    <source>
        <dbReference type="EMBL" id="KKR02611.1"/>
    </source>
</evidence>
<feature type="binding site" evidence="11">
    <location>
        <begin position="32"/>
        <end position="39"/>
    </location>
    <ligand>
        <name>ATP</name>
        <dbReference type="ChEBI" id="CHEBI:30616"/>
    </ligand>
</feature>
<evidence type="ECO:0000259" key="12">
    <source>
        <dbReference type="PROSITE" id="PS51198"/>
    </source>
</evidence>
<keyword evidence="4 11" id="KW-0347">Helicase</keyword>
<dbReference type="Gene3D" id="1.10.10.160">
    <property type="match status" value="1"/>
</dbReference>
<dbReference type="GO" id="GO:0016887">
    <property type="term" value="F:ATP hydrolysis activity"/>
    <property type="evidence" value="ECO:0007669"/>
    <property type="project" value="RHEA"/>
</dbReference>
<accession>A0A0G0MQ99</accession>
<evidence type="ECO:0000313" key="15">
    <source>
        <dbReference type="Proteomes" id="UP000034845"/>
    </source>
</evidence>
<dbReference type="GO" id="GO:0009314">
    <property type="term" value="P:response to radiation"/>
    <property type="evidence" value="ECO:0007669"/>
    <property type="project" value="UniProtKB-ARBA"/>
</dbReference>
<comment type="catalytic activity">
    <reaction evidence="8">
        <text>Couples ATP hydrolysis with the unwinding of duplex DNA by translocating in the 3'-5' direction.</text>
        <dbReference type="EC" id="5.6.2.4"/>
    </reaction>
</comment>
<dbReference type="PROSITE" id="PS51217">
    <property type="entry name" value="UVRD_HELICASE_CTER"/>
    <property type="match status" value="1"/>
</dbReference>
<evidence type="ECO:0000256" key="1">
    <source>
        <dbReference type="ARBA" id="ARBA00009922"/>
    </source>
</evidence>
<dbReference type="InterPro" id="IPR014017">
    <property type="entry name" value="DNA_helicase_UvrD-like_C"/>
</dbReference>
<feature type="domain" description="UvrD-like helicase C-terminal" evidence="13">
    <location>
        <begin position="295"/>
        <end position="570"/>
    </location>
</feature>
<comment type="caution">
    <text evidence="14">The sequence shown here is derived from an EMBL/GenBank/DDBJ whole genome shotgun (WGS) entry which is preliminary data.</text>
</comment>
<dbReference type="PANTHER" id="PTHR11070">
    <property type="entry name" value="UVRD / RECB / PCRA DNA HELICASE FAMILY MEMBER"/>
    <property type="match status" value="1"/>
</dbReference>
<dbReference type="GO" id="GO:0005829">
    <property type="term" value="C:cytosol"/>
    <property type="evidence" value="ECO:0007669"/>
    <property type="project" value="TreeGrafter"/>
</dbReference>
<sequence>MSDINMEEIFKNLNDKQIEAVKAVEGPVLVISGPGSGKTRCLTHRVAYLISQGIRPDNILAITFTNKASNEMKERINVLLNQENKPSFGRMGQPVIGTFHSVCLRILRREITILGYKSNFSIFDTNDQLSLIKKVMTGLEIDSKRYNPRLVLNKISKLKTDLIFPENYNPTEFFTKIVSRVYNGYQDELKKMNGLDFDDLIVLTVKIFKQNPEILEKYQSFWKYILVDEYQDTSHDQYTLVKLLSAKDKNIFAIGDDAQSIYAFRDADIRNILNFQKDYPDAQVIFLEQNYRSTKNILAAAQNLISNNQARVPKELWTENTKGEKIYVKETLNERDEAEFVVDKIDELMESGYKIQDFTILYRTHAQSRAIEEGLITRGFPYQIVGGIRFYERKEIKDILSYLKFMVNPTDLMSLERIYNVPTRGIGETTFNKITAIDAPDLIQSIGILAKERGDTKQARSLNEFEKLLTDLSERKNDKNLTSVIKYIIKRIDYEDYLKSLVAKKELYDNVEDKMENLKELLTVSKKYDLLKGEEGIEKFLEEIALLQETDKMKASADRITLMTVHSSKGLEFPVVFIAGMEEGLFPHSRATLVPLELEEERRLCYVAITRAKDRLVMTHAKYRTIYGTTQTNLPSRFIYEIPKDVLHVQPLFESISRYDEDIIEY</sequence>
<gene>
    <name evidence="14" type="ORF">UT29_C0001G0091</name>
</gene>
<protein>
    <recommendedName>
        <fullName evidence="9">DNA 3'-5' helicase</fullName>
        <ecNumber evidence="9">5.6.2.4</ecNumber>
    </recommendedName>
</protein>
<evidence type="ECO:0000259" key="13">
    <source>
        <dbReference type="PROSITE" id="PS51217"/>
    </source>
</evidence>
<dbReference type="InterPro" id="IPR014016">
    <property type="entry name" value="UvrD-like_ATP-bd"/>
</dbReference>